<sequence length="233" mass="25757">MPEIYVDQVMETLDGDGNNVIKKQYNDAVTLCESMGKKISGLSAVELGKLGTRRYQLAIVPGKIVIRQESWGFRMSGEVLNPGECRFELSHQGDLTVKIPGHVVVYDLKEDTLEQEEKGLPEAFGLPFRPVSEEFGEVAPPEVQGTHEEFMGQQVVKWEYPDGATAVIWAEGQPWGFHIGPSEHTFAAPGSLVLQKTQKKGNFHLRMTTHSFTVGAPVDFDTFAIPETAAELP</sequence>
<dbReference type="Proteomes" id="UP000182248">
    <property type="component" value="Unassembled WGS sequence"/>
</dbReference>
<proteinExistence type="predicted"/>
<dbReference type="RefSeq" id="WP_072315394.1">
    <property type="nucleotide sequence ID" value="NZ_FPJE01000001.1"/>
</dbReference>
<evidence type="ECO:0000313" key="1">
    <source>
        <dbReference type="EMBL" id="SFW12887.1"/>
    </source>
</evidence>
<evidence type="ECO:0000313" key="2">
    <source>
        <dbReference type="Proteomes" id="UP000182248"/>
    </source>
</evidence>
<accession>A0A1K1LPU0</accession>
<gene>
    <name evidence="1" type="ORF">SAMN02927921_00156</name>
</gene>
<protein>
    <submittedName>
        <fullName evidence="1">Uncharacterized protein</fullName>
    </submittedName>
</protein>
<dbReference type="AlphaFoldDB" id="A0A1K1LPU0"/>
<keyword evidence="2" id="KW-1185">Reference proteome</keyword>
<dbReference type="OrthoDB" id="1433494at2"/>
<reference evidence="1 2" key="1">
    <citation type="submission" date="2016-11" db="EMBL/GenBank/DDBJ databases">
        <authorList>
            <person name="Jaros S."/>
            <person name="Januszkiewicz K."/>
            <person name="Wedrychowicz H."/>
        </authorList>
    </citation>
    <scope>NUCLEOTIDE SEQUENCE [LARGE SCALE GENOMIC DNA]</scope>
    <source>
        <strain evidence="1 2">CGMCC 1.12145</strain>
    </source>
</reference>
<name>A0A1K1LPU0_9FLAO</name>
<dbReference type="EMBL" id="FPJE01000001">
    <property type="protein sequence ID" value="SFW12887.1"/>
    <property type="molecule type" value="Genomic_DNA"/>
</dbReference>
<organism evidence="1 2">
    <name type="scientific">Sinomicrobium oceani</name>
    <dbReference type="NCBI Taxonomy" id="1150368"/>
    <lineage>
        <taxon>Bacteria</taxon>
        <taxon>Pseudomonadati</taxon>
        <taxon>Bacteroidota</taxon>
        <taxon>Flavobacteriia</taxon>
        <taxon>Flavobacteriales</taxon>
        <taxon>Flavobacteriaceae</taxon>
        <taxon>Sinomicrobium</taxon>
    </lineage>
</organism>